<organism evidence="1 2">
    <name type="scientific">Cellulomonas denverensis</name>
    <dbReference type="NCBI Taxonomy" id="264297"/>
    <lineage>
        <taxon>Bacteria</taxon>
        <taxon>Bacillati</taxon>
        <taxon>Actinomycetota</taxon>
        <taxon>Actinomycetes</taxon>
        <taxon>Micrococcales</taxon>
        <taxon>Cellulomonadaceae</taxon>
        <taxon>Cellulomonas</taxon>
    </lineage>
</organism>
<dbReference type="Pfam" id="PF09754">
    <property type="entry name" value="PAC2"/>
    <property type="match status" value="1"/>
</dbReference>
<keyword evidence="2" id="KW-1185">Reference proteome</keyword>
<dbReference type="EMBL" id="JAAXOX010000009">
    <property type="protein sequence ID" value="NKY23828.1"/>
    <property type="molecule type" value="Genomic_DNA"/>
</dbReference>
<gene>
    <name evidence="1" type="ORF">HGA03_14250</name>
</gene>
<proteinExistence type="predicted"/>
<dbReference type="SUPFAM" id="SSF159659">
    <property type="entry name" value="Cgl1923-like"/>
    <property type="match status" value="1"/>
</dbReference>
<dbReference type="Gene3D" id="1.10.287.100">
    <property type="match status" value="1"/>
</dbReference>
<protein>
    <submittedName>
        <fullName evidence="1">PAC2 family protein</fullName>
    </submittedName>
</protein>
<accession>A0A7X6R036</accession>
<dbReference type="InterPro" id="IPR038389">
    <property type="entry name" value="PSMG2_sf"/>
</dbReference>
<name>A0A7X6R036_9CELL</name>
<dbReference type="PIRSF" id="PIRSF028754">
    <property type="entry name" value="UCP028754"/>
    <property type="match status" value="1"/>
</dbReference>
<dbReference type="InterPro" id="IPR019151">
    <property type="entry name" value="Proteasome_assmbl_chaperone_2"/>
</dbReference>
<reference evidence="1 2" key="1">
    <citation type="submission" date="2020-04" db="EMBL/GenBank/DDBJ databases">
        <title>MicrobeNet Type strains.</title>
        <authorList>
            <person name="Nicholson A.C."/>
        </authorList>
    </citation>
    <scope>NUCLEOTIDE SEQUENCE [LARGE SCALE GENOMIC DNA]</scope>
    <source>
        <strain evidence="1 2">ATCC BAA-788</strain>
    </source>
</reference>
<comment type="caution">
    <text evidence="1">The sequence shown here is derived from an EMBL/GenBank/DDBJ whole genome shotgun (WGS) entry which is preliminary data.</text>
</comment>
<dbReference type="RefSeq" id="WP_168630959.1">
    <property type="nucleotide sequence ID" value="NZ_BONL01000007.1"/>
</dbReference>
<dbReference type="InterPro" id="IPR008492">
    <property type="entry name" value="Rv2714-like"/>
</dbReference>
<evidence type="ECO:0000313" key="2">
    <source>
        <dbReference type="Proteomes" id="UP000581206"/>
    </source>
</evidence>
<sequence>MLDPSEIYAVDPAVAAEVEARSAGGSGPVLVHAVRGFVDAGGAGRLAAEHLVDTYDTARLATFDTDQLMDYRSRRPTATFDANRWSGYDQPELVVDLVRDSAGVPFLLLHGMEPDVQWERYVAAVRQIVERFDVPLTVGIHGIPMGIPHTRPLSVTAHANRPELVADHMPWFGTVEVPADASTLLEIRLGESGHDAVGFAVHVPHYLAQSSFPQAGILALEHVRRTTGLDLDLAELTESAQEAMLEVERQVSESPEVAAVVHALEQQYDAFSKNIGRPNLLADTSDIPTADELGAEFERFLAEQGPDTDR</sequence>
<dbReference type="Gene3D" id="3.40.50.10900">
    <property type="entry name" value="PAC-like subunit"/>
    <property type="match status" value="1"/>
</dbReference>
<dbReference type="AlphaFoldDB" id="A0A7X6R036"/>
<evidence type="ECO:0000313" key="1">
    <source>
        <dbReference type="EMBL" id="NKY23828.1"/>
    </source>
</evidence>
<dbReference type="Proteomes" id="UP000581206">
    <property type="component" value="Unassembled WGS sequence"/>
</dbReference>